<feature type="transmembrane region" description="Helical" evidence="21">
    <location>
        <begin position="84"/>
        <end position="102"/>
    </location>
</feature>
<keyword evidence="11 21" id="KW-0812">Transmembrane</keyword>
<evidence type="ECO:0000256" key="19">
    <source>
        <dbReference type="ARBA" id="ARBA00037468"/>
    </source>
</evidence>
<proteinExistence type="inferred from homology"/>
<dbReference type="PIRSF" id="PIRSF000851">
    <property type="entry name" value="PcS"/>
    <property type="match status" value="1"/>
</dbReference>
<dbReference type="eggNOG" id="COG1183">
    <property type="taxonomic scope" value="Bacteria"/>
</dbReference>
<evidence type="ECO:0000256" key="21">
    <source>
        <dbReference type="SAM" id="Phobius"/>
    </source>
</evidence>
<dbReference type="AlphaFoldDB" id="A0A081B8G4"/>
<dbReference type="Gene3D" id="1.20.120.1760">
    <property type="match status" value="1"/>
</dbReference>
<evidence type="ECO:0000313" key="23">
    <source>
        <dbReference type="Proteomes" id="UP000028702"/>
    </source>
</evidence>
<dbReference type="InterPro" id="IPR026027">
    <property type="entry name" value="PcS"/>
</dbReference>
<evidence type="ECO:0000256" key="6">
    <source>
        <dbReference type="ARBA" id="ARBA00015623"/>
    </source>
</evidence>
<evidence type="ECO:0000256" key="10">
    <source>
        <dbReference type="ARBA" id="ARBA00022679"/>
    </source>
</evidence>
<dbReference type="STRING" id="1333998.M2A_0831"/>
<dbReference type="GO" id="GO:0008654">
    <property type="term" value="P:phospholipid biosynthetic process"/>
    <property type="evidence" value="ECO:0007669"/>
    <property type="project" value="UniProtKB-KW"/>
</dbReference>
<name>A0A081B8G4_9HYPH</name>
<evidence type="ECO:0000313" key="22">
    <source>
        <dbReference type="EMBL" id="GAK44332.1"/>
    </source>
</evidence>
<keyword evidence="7 20" id="KW-1003">Cell membrane</keyword>
<gene>
    <name evidence="22" type="ORF">M2A_0831</name>
</gene>
<feature type="transmembrane region" description="Helical" evidence="21">
    <location>
        <begin position="108"/>
        <end position="125"/>
    </location>
</feature>
<dbReference type="EC" id="2.7.8.24" evidence="5 20"/>
<accession>A0A081B8G4</accession>
<dbReference type="GO" id="GO:0050520">
    <property type="term" value="F:phosphatidylcholine synthase activity"/>
    <property type="evidence" value="ECO:0007669"/>
    <property type="project" value="UniProtKB-EC"/>
</dbReference>
<dbReference type="InterPro" id="IPR000462">
    <property type="entry name" value="CDP-OH_P_trans"/>
</dbReference>
<evidence type="ECO:0000256" key="1">
    <source>
        <dbReference type="ARBA" id="ARBA00000958"/>
    </source>
</evidence>
<evidence type="ECO:0000256" key="2">
    <source>
        <dbReference type="ARBA" id="ARBA00001936"/>
    </source>
</evidence>
<evidence type="ECO:0000256" key="11">
    <source>
        <dbReference type="ARBA" id="ARBA00022692"/>
    </source>
</evidence>
<dbReference type="Proteomes" id="UP000028702">
    <property type="component" value="Unassembled WGS sequence"/>
</dbReference>
<evidence type="ECO:0000256" key="14">
    <source>
        <dbReference type="ARBA" id="ARBA00023136"/>
    </source>
</evidence>
<comment type="function">
    <text evidence="19 20">Condenses choline with CDP-diglyceride to produce phosphatidylcholine and CMP.</text>
</comment>
<dbReference type="InterPro" id="IPR043130">
    <property type="entry name" value="CDP-OH_PTrfase_TM_dom"/>
</dbReference>
<evidence type="ECO:0000256" key="20">
    <source>
        <dbReference type="PIRNR" id="PIRNR000851"/>
    </source>
</evidence>
<dbReference type="RefSeq" id="WP_197052830.1">
    <property type="nucleotide sequence ID" value="NZ_BBIO01000003.1"/>
</dbReference>
<comment type="similarity">
    <text evidence="4 20">Belongs to the CDP-alcohol phosphatidyltransferase class-I family.</text>
</comment>
<evidence type="ECO:0000256" key="16">
    <source>
        <dbReference type="ARBA" id="ARBA00023211"/>
    </source>
</evidence>
<evidence type="ECO:0000256" key="5">
    <source>
        <dbReference type="ARBA" id="ARBA00013195"/>
    </source>
</evidence>
<evidence type="ECO:0000256" key="13">
    <source>
        <dbReference type="ARBA" id="ARBA00023098"/>
    </source>
</evidence>
<keyword evidence="23" id="KW-1185">Reference proteome</keyword>
<keyword evidence="15 20" id="KW-0594">Phospholipid biosynthesis</keyword>
<keyword evidence="16 20" id="KW-0464">Manganese</keyword>
<evidence type="ECO:0000256" key="9">
    <source>
        <dbReference type="ARBA" id="ARBA00022519"/>
    </source>
</evidence>
<comment type="caution">
    <text evidence="22">The sequence shown here is derived from an EMBL/GenBank/DDBJ whole genome shotgun (WGS) entry which is preliminary data.</text>
</comment>
<evidence type="ECO:0000256" key="8">
    <source>
        <dbReference type="ARBA" id="ARBA00022516"/>
    </source>
</evidence>
<evidence type="ECO:0000256" key="17">
    <source>
        <dbReference type="ARBA" id="ARBA00023264"/>
    </source>
</evidence>
<dbReference type="Pfam" id="PF01066">
    <property type="entry name" value="CDP-OH_P_transf"/>
    <property type="match status" value="1"/>
</dbReference>
<evidence type="ECO:0000256" key="15">
    <source>
        <dbReference type="ARBA" id="ARBA00023209"/>
    </source>
</evidence>
<feature type="transmembrane region" description="Helical" evidence="21">
    <location>
        <begin position="20"/>
        <end position="39"/>
    </location>
</feature>
<dbReference type="EMBL" id="BBIO01000003">
    <property type="protein sequence ID" value="GAK44332.1"/>
    <property type="molecule type" value="Genomic_DNA"/>
</dbReference>
<organism evidence="22 23">
    <name type="scientific">Tepidicaulis marinus</name>
    <dbReference type="NCBI Taxonomy" id="1333998"/>
    <lineage>
        <taxon>Bacteria</taxon>
        <taxon>Pseudomonadati</taxon>
        <taxon>Pseudomonadota</taxon>
        <taxon>Alphaproteobacteria</taxon>
        <taxon>Hyphomicrobiales</taxon>
        <taxon>Parvibaculaceae</taxon>
        <taxon>Tepidicaulis</taxon>
    </lineage>
</organism>
<keyword evidence="8 20" id="KW-0444">Lipid biosynthesis</keyword>
<dbReference type="GO" id="GO:0005886">
    <property type="term" value="C:plasma membrane"/>
    <property type="evidence" value="ECO:0007669"/>
    <property type="project" value="UniProtKB-SubCell"/>
</dbReference>
<evidence type="ECO:0000256" key="4">
    <source>
        <dbReference type="ARBA" id="ARBA00010441"/>
    </source>
</evidence>
<evidence type="ECO:0000256" key="12">
    <source>
        <dbReference type="ARBA" id="ARBA00022989"/>
    </source>
</evidence>
<keyword evidence="12 21" id="KW-1133">Transmembrane helix</keyword>
<protein>
    <recommendedName>
        <fullName evidence="6 20">Phosphatidylcholine synthase</fullName>
        <shortName evidence="20">PC synthase</shortName>
        <shortName evidence="20">PCS</shortName>
        <ecNumber evidence="5 20">2.7.8.24</ecNumber>
    </recommendedName>
    <alternativeName>
        <fullName evidence="18 20">CDP-diglyceride-choline O-phosphatidyltransferase</fullName>
    </alternativeName>
</protein>
<sequence>MQDRKIQETTKQNRFAARFAHWFTASGVIPALLSIDAVMRDDFRMGLIWLGVAMIIDGLDGPLARKVDVFTHTPRFDGAVLDFVIDYLTYTVIPALMVARFALVPEPFELPAAAFIMATSLYCFGNKDMKTADNYFQGFPALWNLVVLYIYVLSTGALFNLALILALGALTFVPLKFIHPFRVREWRALTLPLTALWAAGAVFLVWFGKGPAPTPLLTESAVLGLWLAVSLYFAGLSLWRSALDWRR</sequence>
<keyword evidence="13 20" id="KW-0443">Lipid metabolism</keyword>
<evidence type="ECO:0000256" key="7">
    <source>
        <dbReference type="ARBA" id="ARBA00022475"/>
    </source>
</evidence>
<comment type="catalytic activity">
    <reaction evidence="1 20">
        <text>a CDP-1,2-diacyl-sn-glycerol + choline = a 1,2-diacyl-sn-glycero-3-phosphocholine + CMP + H(+)</text>
        <dbReference type="Rhea" id="RHEA:14597"/>
        <dbReference type="ChEBI" id="CHEBI:15354"/>
        <dbReference type="ChEBI" id="CHEBI:15378"/>
        <dbReference type="ChEBI" id="CHEBI:57643"/>
        <dbReference type="ChEBI" id="CHEBI:58332"/>
        <dbReference type="ChEBI" id="CHEBI:60377"/>
        <dbReference type="EC" id="2.7.8.24"/>
    </reaction>
</comment>
<comment type="subcellular location">
    <subcellularLocation>
        <location evidence="3 20">Cell inner membrane</location>
        <topology evidence="3 20">Multi-pass membrane protein</topology>
    </subcellularLocation>
</comment>
<feature type="transmembrane region" description="Helical" evidence="21">
    <location>
        <begin position="189"/>
        <end position="208"/>
    </location>
</feature>
<keyword evidence="14 20" id="KW-0472">Membrane</keyword>
<reference evidence="22 23" key="1">
    <citation type="submission" date="2014-07" db="EMBL/GenBank/DDBJ databases">
        <title>Tepidicaulis marinum gen. nov., sp. nov., a novel marine bacterium denitrifying nitrate to nitrous oxide strictly under microaerobic conditions.</title>
        <authorList>
            <person name="Takeuchi M."/>
            <person name="Yamagishi T."/>
            <person name="Kamagata Y."/>
            <person name="Oshima K."/>
            <person name="Hattori M."/>
            <person name="Katayama T."/>
            <person name="Hanada S."/>
            <person name="Tamaki H."/>
            <person name="Marumo K."/>
            <person name="Maeda H."/>
            <person name="Nedachi M."/>
            <person name="Iwasaki W."/>
            <person name="Suwa Y."/>
            <person name="Sakata S."/>
        </authorList>
    </citation>
    <scope>NUCLEOTIDE SEQUENCE [LARGE SCALE GENOMIC DNA]</scope>
    <source>
        <strain evidence="22 23">MA2</strain>
    </source>
</reference>
<evidence type="ECO:0000256" key="3">
    <source>
        <dbReference type="ARBA" id="ARBA00004429"/>
    </source>
</evidence>
<keyword evidence="9 20" id="KW-0997">Cell inner membrane</keyword>
<evidence type="ECO:0000256" key="18">
    <source>
        <dbReference type="ARBA" id="ARBA00033321"/>
    </source>
</evidence>
<keyword evidence="17 20" id="KW-1208">Phospholipid metabolism</keyword>
<keyword evidence="10 20" id="KW-0808">Transferase</keyword>
<feature type="transmembrane region" description="Helical" evidence="21">
    <location>
        <begin position="220"/>
        <end position="239"/>
    </location>
</feature>
<comment type="cofactor">
    <cofactor evidence="2 20">
        <name>Mn(2+)</name>
        <dbReference type="ChEBI" id="CHEBI:29035"/>
    </cofactor>
</comment>